<accession>A0A147BAB9</accession>
<sequence>RKVKTVQVPVDCFCTCCKSTQVQTLHLHQYMSMTSNLPQRSNLCKFCKSTSMHSENIGPVYKSSKMSAFLECLLFDSICSTLLLYKVV</sequence>
<name>A0A147BAB9_IXORI</name>
<feature type="non-terminal residue" evidence="1">
    <location>
        <position position="1"/>
    </location>
</feature>
<proteinExistence type="predicted"/>
<reference evidence="1" key="1">
    <citation type="journal article" date="2018" name="PLoS Negl. Trop. Dis.">
        <title>Sialome diversity of ticks revealed by RNAseq of single tick salivary glands.</title>
        <authorList>
            <person name="Perner J."/>
            <person name="Kropackova S."/>
            <person name="Kopacek P."/>
            <person name="Ribeiro J.M."/>
        </authorList>
    </citation>
    <scope>NUCLEOTIDE SEQUENCE</scope>
    <source>
        <strain evidence="1">Siblings of single egg batch collected in Ceske Budejovice</strain>
        <tissue evidence="1">Salivary glands</tissue>
    </source>
</reference>
<dbReference type="AlphaFoldDB" id="A0A147BAB9"/>
<protein>
    <submittedName>
        <fullName evidence="1">Uncharacterized protein</fullName>
    </submittedName>
</protein>
<organism evidence="1">
    <name type="scientific">Ixodes ricinus</name>
    <name type="common">Common tick</name>
    <name type="synonym">Acarus ricinus</name>
    <dbReference type="NCBI Taxonomy" id="34613"/>
    <lineage>
        <taxon>Eukaryota</taxon>
        <taxon>Metazoa</taxon>
        <taxon>Ecdysozoa</taxon>
        <taxon>Arthropoda</taxon>
        <taxon>Chelicerata</taxon>
        <taxon>Arachnida</taxon>
        <taxon>Acari</taxon>
        <taxon>Parasitiformes</taxon>
        <taxon>Ixodida</taxon>
        <taxon>Ixodoidea</taxon>
        <taxon>Ixodidae</taxon>
        <taxon>Ixodinae</taxon>
        <taxon>Ixodes</taxon>
    </lineage>
</organism>
<evidence type="ECO:0000313" key="1">
    <source>
        <dbReference type="EMBL" id="JAR87726.1"/>
    </source>
</evidence>
<dbReference type="EMBL" id="GEGO01007678">
    <property type="protein sequence ID" value="JAR87726.1"/>
    <property type="molecule type" value="Transcribed_RNA"/>
</dbReference>